<evidence type="ECO:0000259" key="1">
    <source>
        <dbReference type="Pfam" id="PF24864"/>
    </source>
</evidence>
<proteinExistence type="predicted"/>
<sequence>MTLCHSLIGRKPSTQRRQSKIVDSERKEKLLSFWIEYSSKVLSKVKSVHSRPRSNCQLLNLPPELRMRIWFRAIAGMRIALYRDNGHLTHGILDDNNTRTPGKLFMVWLGTIDQILNDLLDPQTRPGESIWDARERKAIMKKVKLTALLRTCRSIYSEAIDLLYSGNVFIILQNPTLNKLHSSIPSQNFARIRSLHIHWQNITPAAGDHRDNRPNQLDFLDTNLEIVTSMPHLQNLSIFVQGPLGGEQTYLTLLGRLGEVAAKAAPQFYVVRLPRSLNISWQLDDLMAQDFGILAKNYGFQLCFVPLEAGRDPISVADREGGGESGWRVGAFFEPAVKPEHGFAITNYAVYTPLDLEEIYGVRLGLKARVEILARWGLRLWLSRQFS</sequence>
<evidence type="ECO:0000313" key="2">
    <source>
        <dbReference type="EMBL" id="KAF2690702.1"/>
    </source>
</evidence>
<feature type="domain" description="DUF7730" evidence="1">
    <location>
        <begin position="54"/>
        <end position="274"/>
    </location>
</feature>
<dbReference type="InterPro" id="IPR056632">
    <property type="entry name" value="DUF7730"/>
</dbReference>
<dbReference type="Proteomes" id="UP000799291">
    <property type="component" value="Unassembled WGS sequence"/>
</dbReference>
<dbReference type="EMBL" id="MU005570">
    <property type="protein sequence ID" value="KAF2690702.1"/>
    <property type="molecule type" value="Genomic_DNA"/>
</dbReference>
<dbReference type="AlphaFoldDB" id="A0A6G1JJH0"/>
<gene>
    <name evidence="2" type="ORF">K458DRAFT_61833</name>
</gene>
<name>A0A6G1JJH0_9PLEO</name>
<evidence type="ECO:0000313" key="3">
    <source>
        <dbReference type="Proteomes" id="UP000799291"/>
    </source>
</evidence>
<organism evidence="2 3">
    <name type="scientific">Lentithecium fluviatile CBS 122367</name>
    <dbReference type="NCBI Taxonomy" id="1168545"/>
    <lineage>
        <taxon>Eukaryota</taxon>
        <taxon>Fungi</taxon>
        <taxon>Dikarya</taxon>
        <taxon>Ascomycota</taxon>
        <taxon>Pezizomycotina</taxon>
        <taxon>Dothideomycetes</taxon>
        <taxon>Pleosporomycetidae</taxon>
        <taxon>Pleosporales</taxon>
        <taxon>Massarineae</taxon>
        <taxon>Lentitheciaceae</taxon>
        <taxon>Lentithecium</taxon>
    </lineage>
</organism>
<protein>
    <recommendedName>
        <fullName evidence="1">DUF7730 domain-containing protein</fullName>
    </recommendedName>
</protein>
<reference evidence="2" key="1">
    <citation type="journal article" date="2020" name="Stud. Mycol.">
        <title>101 Dothideomycetes genomes: a test case for predicting lifestyles and emergence of pathogens.</title>
        <authorList>
            <person name="Haridas S."/>
            <person name="Albert R."/>
            <person name="Binder M."/>
            <person name="Bloem J."/>
            <person name="Labutti K."/>
            <person name="Salamov A."/>
            <person name="Andreopoulos B."/>
            <person name="Baker S."/>
            <person name="Barry K."/>
            <person name="Bills G."/>
            <person name="Bluhm B."/>
            <person name="Cannon C."/>
            <person name="Castanera R."/>
            <person name="Culley D."/>
            <person name="Daum C."/>
            <person name="Ezra D."/>
            <person name="Gonzalez J."/>
            <person name="Henrissat B."/>
            <person name="Kuo A."/>
            <person name="Liang C."/>
            <person name="Lipzen A."/>
            <person name="Lutzoni F."/>
            <person name="Magnuson J."/>
            <person name="Mondo S."/>
            <person name="Nolan M."/>
            <person name="Ohm R."/>
            <person name="Pangilinan J."/>
            <person name="Park H.-J."/>
            <person name="Ramirez L."/>
            <person name="Alfaro M."/>
            <person name="Sun H."/>
            <person name="Tritt A."/>
            <person name="Yoshinaga Y."/>
            <person name="Zwiers L.-H."/>
            <person name="Turgeon B."/>
            <person name="Goodwin S."/>
            <person name="Spatafora J."/>
            <person name="Crous P."/>
            <person name="Grigoriev I."/>
        </authorList>
    </citation>
    <scope>NUCLEOTIDE SEQUENCE</scope>
    <source>
        <strain evidence="2">CBS 122367</strain>
    </source>
</reference>
<dbReference type="PANTHER" id="PTHR38790">
    <property type="entry name" value="2EXR DOMAIN-CONTAINING PROTEIN-RELATED"/>
    <property type="match status" value="1"/>
</dbReference>
<dbReference type="OrthoDB" id="4757095at2759"/>
<accession>A0A6G1JJH0</accession>
<keyword evidence="3" id="KW-1185">Reference proteome</keyword>
<dbReference type="Pfam" id="PF24864">
    <property type="entry name" value="DUF7730"/>
    <property type="match status" value="1"/>
</dbReference>